<gene>
    <name evidence="1" type="ORF">GLOINDRAFT_2316</name>
</gene>
<organism evidence="1">
    <name type="scientific">Rhizophagus irregularis (strain DAOM 181602 / DAOM 197198 / MUCL 43194)</name>
    <name type="common">Arbuscular mycorrhizal fungus</name>
    <name type="synonym">Glomus intraradices</name>
    <dbReference type="NCBI Taxonomy" id="747089"/>
    <lineage>
        <taxon>Eukaryota</taxon>
        <taxon>Fungi</taxon>
        <taxon>Fungi incertae sedis</taxon>
        <taxon>Mucoromycota</taxon>
        <taxon>Glomeromycotina</taxon>
        <taxon>Glomeromycetes</taxon>
        <taxon>Glomerales</taxon>
        <taxon>Glomeraceae</taxon>
        <taxon>Rhizophagus</taxon>
    </lineage>
</organism>
<dbReference type="AlphaFoldDB" id="U9UDK9"/>
<accession>U9UDK9</accession>
<dbReference type="HOGENOM" id="CLU_2905255_0_0_1"/>
<protein>
    <submittedName>
        <fullName evidence="1">Uncharacterized protein</fullName>
    </submittedName>
</protein>
<sequence>MVYFFIYFCKFPLAFNSGLECQMPPSDFNLGLLLQESPALMDNGSKTIWILDIEMILLGSGC</sequence>
<reference evidence="1" key="1">
    <citation type="submission" date="2013-07" db="EMBL/GenBank/DDBJ databases">
        <title>The genome of an arbuscular mycorrhizal fungus provides insights into the evolution of the oldest plant symbiosis.</title>
        <authorList>
            <consortium name="DOE Joint Genome Institute"/>
            <person name="Tisserant E."/>
            <person name="Malbreil M."/>
            <person name="Kuo A."/>
            <person name="Kohler A."/>
            <person name="Symeonidi A."/>
            <person name="Balestrini R."/>
            <person name="Charron P."/>
            <person name="Duensing N."/>
            <person name="Frei-dit-Frey N."/>
            <person name="Gianinazzi-Pearson V."/>
            <person name="Gilbert B."/>
            <person name="Handa Y."/>
            <person name="Hijri M."/>
            <person name="Kaul R."/>
            <person name="Kawaguchi M."/>
            <person name="Krajinski F."/>
            <person name="Lammers P."/>
            <person name="Lapierre D."/>
            <person name="Masclaux F.G."/>
            <person name="Murat C."/>
            <person name="Morin E."/>
            <person name="Ndikumana S."/>
            <person name="Pagni M."/>
            <person name="Petitpierre D."/>
            <person name="Requena N."/>
            <person name="Rosikiewicz P."/>
            <person name="Riley R."/>
            <person name="Saito K."/>
            <person name="San Clemente H."/>
            <person name="Shapiro H."/>
            <person name="van Tuinen D."/>
            <person name="Becard G."/>
            <person name="Bonfante P."/>
            <person name="Paszkowski U."/>
            <person name="Shachar-Hill Y."/>
            <person name="Young J.P."/>
            <person name="Sanders I.R."/>
            <person name="Henrissat B."/>
            <person name="Rensing S.A."/>
            <person name="Grigoriev I.V."/>
            <person name="Corradi N."/>
            <person name="Roux C."/>
            <person name="Martin F."/>
        </authorList>
    </citation>
    <scope>NUCLEOTIDE SEQUENCE</scope>
    <source>
        <strain evidence="1">DAOM 197198</strain>
    </source>
</reference>
<name>U9UDK9_RHIID</name>
<evidence type="ECO:0000313" key="1">
    <source>
        <dbReference type="EMBL" id="ESA17777.1"/>
    </source>
</evidence>
<dbReference type="EMBL" id="KI279847">
    <property type="protein sequence ID" value="ESA17777.1"/>
    <property type="molecule type" value="Genomic_DNA"/>
</dbReference>
<proteinExistence type="predicted"/>